<dbReference type="Proteomes" id="UP000604825">
    <property type="component" value="Unassembled WGS sequence"/>
</dbReference>
<keyword evidence="2" id="KW-1185">Reference proteome</keyword>
<evidence type="ECO:0008006" key="3">
    <source>
        <dbReference type="Google" id="ProtNLM"/>
    </source>
</evidence>
<reference evidence="1" key="1">
    <citation type="submission" date="2020-10" db="EMBL/GenBank/DDBJ databases">
        <authorList>
            <person name="Han B."/>
            <person name="Lu T."/>
            <person name="Zhao Q."/>
            <person name="Huang X."/>
            <person name="Zhao Y."/>
        </authorList>
    </citation>
    <scope>NUCLEOTIDE SEQUENCE</scope>
</reference>
<dbReference type="EMBL" id="CAJGYO010000018">
    <property type="protein sequence ID" value="CAD6338066.1"/>
    <property type="molecule type" value="Genomic_DNA"/>
</dbReference>
<organism evidence="1 2">
    <name type="scientific">Miscanthus lutarioriparius</name>
    <dbReference type="NCBI Taxonomy" id="422564"/>
    <lineage>
        <taxon>Eukaryota</taxon>
        <taxon>Viridiplantae</taxon>
        <taxon>Streptophyta</taxon>
        <taxon>Embryophyta</taxon>
        <taxon>Tracheophyta</taxon>
        <taxon>Spermatophyta</taxon>
        <taxon>Magnoliopsida</taxon>
        <taxon>Liliopsida</taxon>
        <taxon>Poales</taxon>
        <taxon>Poaceae</taxon>
        <taxon>PACMAD clade</taxon>
        <taxon>Panicoideae</taxon>
        <taxon>Andropogonodae</taxon>
        <taxon>Andropogoneae</taxon>
        <taxon>Saccharinae</taxon>
        <taxon>Miscanthus</taxon>
    </lineage>
</organism>
<evidence type="ECO:0000313" key="2">
    <source>
        <dbReference type="Proteomes" id="UP000604825"/>
    </source>
</evidence>
<dbReference type="OrthoDB" id="1725860at2759"/>
<name>A0A811SAL7_9POAL</name>
<dbReference type="InterPro" id="IPR011050">
    <property type="entry name" value="Pectin_lyase_fold/virulence"/>
</dbReference>
<protein>
    <recommendedName>
        <fullName evidence="3">Pectin lyase-like superfamily protein</fullName>
    </recommendedName>
</protein>
<dbReference type="InterPro" id="IPR051801">
    <property type="entry name" value="GH28_Enzymes"/>
</dbReference>
<dbReference type="AlphaFoldDB" id="A0A811SAL7"/>
<dbReference type="InterPro" id="IPR012334">
    <property type="entry name" value="Pectin_lyas_fold"/>
</dbReference>
<sequence length="164" mass="17787">MSGGIQDVRAEDITAINSESGVRIKTAVGRGAYVKDVFVRRMTLTTMKWVFWMTGNYKSHPDDKYDPNAIPVVDSISYQDAAGGHPGRAVPGHLRRQRHRRAVQVQEVPWTCADVEGVSVNVSPAPCEPLQGAHDGACPFPTDTLPIDQVTVQQCAYDVPGGGN</sequence>
<dbReference type="PANTHER" id="PTHR31339:SF66">
    <property type="entry name" value="OS06G0106800 PROTEIN"/>
    <property type="match status" value="1"/>
</dbReference>
<dbReference type="SUPFAM" id="SSF51126">
    <property type="entry name" value="Pectin lyase-like"/>
    <property type="match status" value="1"/>
</dbReference>
<proteinExistence type="predicted"/>
<evidence type="ECO:0000313" key="1">
    <source>
        <dbReference type="EMBL" id="CAD6338066.1"/>
    </source>
</evidence>
<dbReference type="PANTHER" id="PTHR31339">
    <property type="entry name" value="PECTIN LYASE-RELATED"/>
    <property type="match status" value="1"/>
</dbReference>
<dbReference type="Gene3D" id="2.160.20.10">
    <property type="entry name" value="Single-stranded right-handed beta-helix, Pectin lyase-like"/>
    <property type="match status" value="1"/>
</dbReference>
<accession>A0A811SAL7</accession>
<comment type="caution">
    <text evidence="1">The sequence shown here is derived from an EMBL/GenBank/DDBJ whole genome shotgun (WGS) entry which is preliminary data.</text>
</comment>
<gene>
    <name evidence="1" type="ORF">NCGR_LOCUS62164</name>
</gene>